<evidence type="ECO:0000313" key="11">
    <source>
        <dbReference type="EMBL" id="WXB94333.1"/>
    </source>
</evidence>
<dbReference type="NCBIfam" id="TIGR02473">
    <property type="entry name" value="flagell_FliJ"/>
    <property type="match status" value="1"/>
</dbReference>
<comment type="subcellular location">
    <subcellularLocation>
        <location evidence="1">Cell membrane</location>
        <topology evidence="1">Peripheral membrane protein</topology>
        <orientation evidence="1">Cytoplasmic side</orientation>
    </subcellularLocation>
</comment>
<keyword evidence="11" id="KW-0969">Cilium</keyword>
<evidence type="ECO:0000256" key="7">
    <source>
        <dbReference type="ARBA" id="ARBA00022795"/>
    </source>
</evidence>
<name>A0ABZ2N9C4_9BACI</name>
<accession>A0ABZ2N9C4</accession>
<evidence type="ECO:0000256" key="3">
    <source>
        <dbReference type="ARBA" id="ARBA00020392"/>
    </source>
</evidence>
<evidence type="ECO:0000256" key="6">
    <source>
        <dbReference type="ARBA" id="ARBA00022500"/>
    </source>
</evidence>
<proteinExistence type="inferred from homology"/>
<comment type="similarity">
    <text evidence="2">Belongs to the FliJ family.</text>
</comment>
<sequence>MVAYNYKFEKILQLREQEKEEMQTSYMESMKKFEQAAEKLYTLLKKKEELIDYQETQMVSGFSIYEVQHYQQFVSNLEQTISFQQQIVINARNKMQWCEQQLQERNIEVKKYEKMKEKDFKKFNACLLVTEQYQMDEISTIQFMNQRN</sequence>
<evidence type="ECO:0000256" key="9">
    <source>
        <dbReference type="ARBA" id="ARBA00023136"/>
    </source>
</evidence>
<evidence type="ECO:0000256" key="2">
    <source>
        <dbReference type="ARBA" id="ARBA00010004"/>
    </source>
</evidence>
<keyword evidence="5" id="KW-1003">Cell membrane</keyword>
<gene>
    <name evidence="11" type="primary">fliJ</name>
    <name evidence="11" type="ORF">WDJ61_06820</name>
</gene>
<evidence type="ECO:0000313" key="12">
    <source>
        <dbReference type="Proteomes" id="UP001387364"/>
    </source>
</evidence>
<dbReference type="Pfam" id="PF02050">
    <property type="entry name" value="FliJ"/>
    <property type="match status" value="1"/>
</dbReference>
<protein>
    <recommendedName>
        <fullName evidence="3">Flagellar FliJ protein</fullName>
    </recommendedName>
</protein>
<organism evidence="11 12">
    <name type="scientific">Bacillus kandeliae</name>
    <dbReference type="NCBI Taxonomy" id="3129297"/>
    <lineage>
        <taxon>Bacteria</taxon>
        <taxon>Bacillati</taxon>
        <taxon>Bacillota</taxon>
        <taxon>Bacilli</taxon>
        <taxon>Bacillales</taxon>
        <taxon>Bacillaceae</taxon>
        <taxon>Bacillus</taxon>
    </lineage>
</organism>
<keyword evidence="7" id="KW-1005">Bacterial flagellum biogenesis</keyword>
<dbReference type="InterPro" id="IPR012823">
    <property type="entry name" value="Flagell_FliJ"/>
</dbReference>
<evidence type="ECO:0000256" key="1">
    <source>
        <dbReference type="ARBA" id="ARBA00004413"/>
    </source>
</evidence>
<keyword evidence="12" id="KW-1185">Reference proteome</keyword>
<keyword evidence="4" id="KW-0813">Transport</keyword>
<dbReference type="Proteomes" id="UP001387364">
    <property type="component" value="Chromosome"/>
</dbReference>
<dbReference type="EMBL" id="CP147404">
    <property type="protein sequence ID" value="WXB94333.1"/>
    <property type="molecule type" value="Genomic_DNA"/>
</dbReference>
<evidence type="ECO:0000256" key="8">
    <source>
        <dbReference type="ARBA" id="ARBA00022927"/>
    </source>
</evidence>
<evidence type="ECO:0000256" key="10">
    <source>
        <dbReference type="ARBA" id="ARBA00023225"/>
    </source>
</evidence>
<reference evidence="11 12" key="1">
    <citation type="submission" date="2024-02" db="EMBL/GenBank/DDBJ databases">
        <title>Seven novel Bacillus-like species.</title>
        <authorList>
            <person name="Liu G."/>
        </authorList>
    </citation>
    <scope>NUCLEOTIDE SEQUENCE [LARGE SCALE GENOMIC DNA]</scope>
    <source>
        <strain evidence="11 12">FJAT-52991</strain>
    </source>
</reference>
<evidence type="ECO:0000256" key="4">
    <source>
        <dbReference type="ARBA" id="ARBA00022448"/>
    </source>
</evidence>
<keyword evidence="9" id="KW-0472">Membrane</keyword>
<dbReference type="Gene3D" id="1.10.287.1700">
    <property type="match status" value="1"/>
</dbReference>
<dbReference type="RefSeq" id="WP_338754002.1">
    <property type="nucleotide sequence ID" value="NZ_CP147404.1"/>
</dbReference>
<keyword evidence="10" id="KW-1006">Bacterial flagellum protein export</keyword>
<keyword evidence="11" id="KW-0966">Cell projection</keyword>
<keyword evidence="8" id="KW-0653">Protein transport</keyword>
<keyword evidence="11" id="KW-0282">Flagellum</keyword>
<keyword evidence="6" id="KW-0145">Chemotaxis</keyword>
<evidence type="ECO:0000256" key="5">
    <source>
        <dbReference type="ARBA" id="ARBA00022475"/>
    </source>
</evidence>
<dbReference type="InterPro" id="IPR053716">
    <property type="entry name" value="Flag_assembly_chemotaxis_eff"/>
</dbReference>